<dbReference type="PANTHER" id="PTHR43322:SF5">
    <property type="entry name" value="1-DEOXY-D-XYLULOSE-5-PHOSPHATE SYNTHASE, CHLOROPLASTIC"/>
    <property type="match status" value="1"/>
</dbReference>
<organism evidence="14">
    <name type="scientific">marine sediment metagenome</name>
    <dbReference type="NCBI Taxonomy" id="412755"/>
    <lineage>
        <taxon>unclassified sequences</taxon>
        <taxon>metagenomes</taxon>
        <taxon>ecological metagenomes</taxon>
    </lineage>
</organism>
<dbReference type="EMBL" id="LAZR01000680">
    <property type="protein sequence ID" value="KKN60849.1"/>
    <property type="molecule type" value="Genomic_DNA"/>
</dbReference>
<keyword evidence="9" id="KW-0460">Magnesium</keyword>
<dbReference type="GO" id="GO:0019288">
    <property type="term" value="P:isopentenyl diphosphate biosynthetic process, methylerythritol 4-phosphate pathway"/>
    <property type="evidence" value="ECO:0007669"/>
    <property type="project" value="TreeGrafter"/>
</dbReference>
<evidence type="ECO:0000256" key="1">
    <source>
        <dbReference type="ARBA" id="ARBA00001946"/>
    </source>
</evidence>
<evidence type="ECO:0000256" key="9">
    <source>
        <dbReference type="ARBA" id="ARBA00022842"/>
    </source>
</evidence>
<dbReference type="Pfam" id="PF02780">
    <property type="entry name" value="Transketolase_C"/>
    <property type="match status" value="1"/>
</dbReference>
<dbReference type="InterPro" id="IPR033248">
    <property type="entry name" value="Transketolase_C"/>
</dbReference>
<dbReference type="GO" id="GO:0008661">
    <property type="term" value="F:1-deoxy-D-xylulose-5-phosphate synthase activity"/>
    <property type="evidence" value="ECO:0007669"/>
    <property type="project" value="UniProtKB-EC"/>
</dbReference>
<dbReference type="CDD" id="cd02007">
    <property type="entry name" value="TPP_DXS"/>
    <property type="match status" value="1"/>
</dbReference>
<evidence type="ECO:0000256" key="4">
    <source>
        <dbReference type="ARBA" id="ARBA00011081"/>
    </source>
</evidence>
<accession>A0A0F9S1A8</accession>
<dbReference type="Pfam" id="PF02779">
    <property type="entry name" value="Transket_pyr"/>
    <property type="match status" value="1"/>
</dbReference>
<reference evidence="14" key="1">
    <citation type="journal article" date="2015" name="Nature">
        <title>Complex archaea that bridge the gap between prokaryotes and eukaryotes.</title>
        <authorList>
            <person name="Spang A."/>
            <person name="Saw J.H."/>
            <person name="Jorgensen S.L."/>
            <person name="Zaremba-Niedzwiedzka K."/>
            <person name="Martijn J."/>
            <person name="Lind A.E."/>
            <person name="van Eijk R."/>
            <person name="Schleper C."/>
            <person name="Guy L."/>
            <person name="Ettema T.J."/>
        </authorList>
    </citation>
    <scope>NUCLEOTIDE SEQUENCE</scope>
</reference>
<evidence type="ECO:0000256" key="5">
    <source>
        <dbReference type="ARBA" id="ARBA00011738"/>
    </source>
</evidence>
<dbReference type="InterPro" id="IPR005477">
    <property type="entry name" value="Dxylulose-5-P_synthase"/>
</dbReference>
<name>A0A0F9S1A8_9ZZZZ</name>
<evidence type="ECO:0000256" key="7">
    <source>
        <dbReference type="ARBA" id="ARBA00022679"/>
    </source>
</evidence>
<comment type="caution">
    <text evidence="14">The sequence shown here is derived from an EMBL/GenBank/DDBJ whole genome shotgun (WGS) entry which is preliminary data.</text>
</comment>
<keyword evidence="12" id="KW-0414">Isoprene biosynthesis</keyword>
<comment type="cofactor">
    <cofactor evidence="2">
        <name>thiamine diphosphate</name>
        <dbReference type="ChEBI" id="CHEBI:58937"/>
    </cofactor>
</comment>
<dbReference type="EC" id="2.2.1.7" evidence="6"/>
<evidence type="ECO:0000256" key="11">
    <source>
        <dbReference type="ARBA" id="ARBA00023052"/>
    </source>
</evidence>
<dbReference type="CDD" id="cd07033">
    <property type="entry name" value="TPP_PYR_DXS_TK_like"/>
    <property type="match status" value="1"/>
</dbReference>
<dbReference type="SUPFAM" id="SSF52518">
    <property type="entry name" value="Thiamin diphosphate-binding fold (THDP-binding)"/>
    <property type="match status" value="2"/>
</dbReference>
<evidence type="ECO:0000256" key="12">
    <source>
        <dbReference type="ARBA" id="ARBA00023229"/>
    </source>
</evidence>
<evidence type="ECO:0000256" key="10">
    <source>
        <dbReference type="ARBA" id="ARBA00022977"/>
    </source>
</evidence>
<sequence>MSRILDGIESPHDLRKLPVKDLSKIAKEIRGLILDVVSKHGGHLSSNLGVVELTLALHYVFDTPRDKIIWDVGHQCYSHKILTGRKEKFWTLRQYQGLCGFPSRKESEYDVFDTGHASTALSAALGMSVARDKMKENHNVVAVVGDGSFTGGIAWEALNQIGHLRKKLIIVLNYNEMSIAHNVGAMSKYLSYIVSGQHYLKIKDLAKSILGIIPAVGKPMIKVAGTVEEAIKKLVFPGLVFEELGVRYIGPVQGHNLRSLIEVFKNAKDYDGPVLIHCVTQKGKGYSPAISNPEGFHSASPFDIQTGETLNKDKRPSFSSIFGQTVVKIANEDEKVVAITAAMPDGTGLRPFADRFPERFFDVGIAEQHAVDFASGLALSGFKPVVAIYSTFLQRAYDQLYHDVCLMDIPILFVLDRAGIVPDDGPTHQGINDIIYLRHLPNMIVMAPKDENELQHMIKSALSYSHPAAVRFPKGKGLGVPLDEDFKEIPLGKSEVLKDGEDLLIAYGSMVYPALEAARRLEQEGISLAVVNARFAKPLDEEAILRFAKKGRVIITAEEGVTAGGFGSAVREFLDREKRFDIRFKIIGLPLEIYPLGKVEQVKKKYLLDEEGLFKQIKEFYAGA</sequence>
<dbReference type="SMART" id="SM00861">
    <property type="entry name" value="Transket_pyr"/>
    <property type="match status" value="1"/>
</dbReference>
<dbReference type="PANTHER" id="PTHR43322">
    <property type="entry name" value="1-D-DEOXYXYLULOSE 5-PHOSPHATE SYNTHASE-RELATED"/>
    <property type="match status" value="1"/>
</dbReference>
<keyword evidence="10" id="KW-0784">Thiamine biosynthesis</keyword>
<protein>
    <recommendedName>
        <fullName evidence="6">1-deoxy-D-xylulose-5-phosphate synthase</fullName>
        <ecNumber evidence="6">2.2.1.7</ecNumber>
    </recommendedName>
</protein>
<dbReference type="GO" id="GO:0005829">
    <property type="term" value="C:cytosol"/>
    <property type="evidence" value="ECO:0007669"/>
    <property type="project" value="TreeGrafter"/>
</dbReference>
<dbReference type="UniPathway" id="UPA00064">
    <property type="reaction ID" value="UER00091"/>
</dbReference>
<evidence type="ECO:0000256" key="8">
    <source>
        <dbReference type="ARBA" id="ARBA00022723"/>
    </source>
</evidence>
<dbReference type="GO" id="GO:0016114">
    <property type="term" value="P:terpenoid biosynthetic process"/>
    <property type="evidence" value="ECO:0007669"/>
    <property type="project" value="InterPro"/>
</dbReference>
<keyword evidence="8" id="KW-0479">Metal-binding</keyword>
<gene>
    <name evidence="14" type="ORF">LCGC14_0527900</name>
</gene>
<dbReference type="PROSITE" id="PS00801">
    <property type="entry name" value="TRANSKETOLASE_1"/>
    <property type="match status" value="1"/>
</dbReference>
<proteinExistence type="inferred from homology"/>
<comment type="pathway">
    <text evidence="3">Metabolic intermediate biosynthesis; 1-deoxy-D-xylulose 5-phosphate biosynthesis; 1-deoxy-D-xylulose 5-phosphate from D-glyceraldehyde 3-phosphate and pyruvate: step 1/1.</text>
</comment>
<comment type="similarity">
    <text evidence="4">Belongs to the transketolase family. DXPS subfamily.</text>
</comment>
<dbReference type="Gene3D" id="3.40.50.920">
    <property type="match status" value="1"/>
</dbReference>
<dbReference type="Pfam" id="PF13292">
    <property type="entry name" value="DXP_synthase_N"/>
    <property type="match status" value="1"/>
</dbReference>
<dbReference type="GO" id="GO:0009228">
    <property type="term" value="P:thiamine biosynthetic process"/>
    <property type="evidence" value="ECO:0007669"/>
    <property type="project" value="UniProtKB-KW"/>
</dbReference>
<dbReference type="NCBIfam" id="NF003933">
    <property type="entry name" value="PRK05444.2-2"/>
    <property type="match status" value="1"/>
</dbReference>
<dbReference type="InterPro" id="IPR049557">
    <property type="entry name" value="Transketolase_CS"/>
</dbReference>
<evidence type="ECO:0000256" key="6">
    <source>
        <dbReference type="ARBA" id="ARBA00013150"/>
    </source>
</evidence>
<dbReference type="SUPFAM" id="SSF52922">
    <property type="entry name" value="TK C-terminal domain-like"/>
    <property type="match status" value="1"/>
</dbReference>
<evidence type="ECO:0000313" key="14">
    <source>
        <dbReference type="EMBL" id="KKN60849.1"/>
    </source>
</evidence>
<dbReference type="GO" id="GO:0046872">
    <property type="term" value="F:metal ion binding"/>
    <property type="evidence" value="ECO:0007669"/>
    <property type="project" value="UniProtKB-KW"/>
</dbReference>
<evidence type="ECO:0000256" key="2">
    <source>
        <dbReference type="ARBA" id="ARBA00001964"/>
    </source>
</evidence>
<evidence type="ECO:0000259" key="13">
    <source>
        <dbReference type="SMART" id="SM00861"/>
    </source>
</evidence>
<dbReference type="InterPro" id="IPR005475">
    <property type="entry name" value="Transketolase-like_Pyr-bd"/>
</dbReference>
<comment type="cofactor">
    <cofactor evidence="1">
        <name>Mg(2+)</name>
        <dbReference type="ChEBI" id="CHEBI:18420"/>
    </cofactor>
</comment>
<feature type="domain" description="Transketolase-like pyrimidine-binding" evidence="13">
    <location>
        <begin position="316"/>
        <end position="480"/>
    </location>
</feature>
<comment type="subunit">
    <text evidence="5">Homodimer.</text>
</comment>
<keyword evidence="11" id="KW-0786">Thiamine pyrophosphate</keyword>
<dbReference type="InterPro" id="IPR029061">
    <property type="entry name" value="THDP-binding"/>
</dbReference>
<keyword evidence="7" id="KW-0808">Transferase</keyword>
<dbReference type="AlphaFoldDB" id="A0A0F9S1A8"/>
<dbReference type="HAMAP" id="MF_00315">
    <property type="entry name" value="DXP_synth"/>
    <property type="match status" value="1"/>
</dbReference>
<dbReference type="NCBIfam" id="TIGR00204">
    <property type="entry name" value="dxs"/>
    <property type="match status" value="1"/>
</dbReference>
<dbReference type="InterPro" id="IPR009014">
    <property type="entry name" value="Transketo_C/PFOR_II"/>
</dbReference>
<evidence type="ECO:0000256" key="3">
    <source>
        <dbReference type="ARBA" id="ARBA00004980"/>
    </source>
</evidence>
<dbReference type="FunFam" id="3.40.50.970:FF:000005">
    <property type="entry name" value="1-deoxy-D-xylulose-5-phosphate synthase"/>
    <property type="match status" value="1"/>
</dbReference>
<dbReference type="Gene3D" id="3.40.50.970">
    <property type="match status" value="2"/>
</dbReference>